<evidence type="ECO:0000313" key="1">
    <source>
        <dbReference type="EMBL" id="CAB5170907.1"/>
    </source>
</evidence>
<name>A0A6J7W948_9CAUD</name>
<gene>
    <name evidence="1" type="ORF">UFOVP155_55</name>
</gene>
<dbReference type="EMBL" id="LR798203">
    <property type="protein sequence ID" value="CAB5170907.1"/>
    <property type="molecule type" value="Genomic_DNA"/>
</dbReference>
<accession>A0A6J7W948</accession>
<proteinExistence type="predicted"/>
<protein>
    <submittedName>
        <fullName evidence="1">Uncharacterized protein</fullName>
    </submittedName>
</protein>
<reference evidence="1" key="1">
    <citation type="submission" date="2020-05" db="EMBL/GenBank/DDBJ databases">
        <authorList>
            <person name="Chiriac C."/>
            <person name="Salcher M."/>
            <person name="Ghai R."/>
            <person name="Kavagutti S V."/>
        </authorList>
    </citation>
    <scope>NUCLEOTIDE SEQUENCE</scope>
</reference>
<organism evidence="1">
    <name type="scientific">uncultured Caudovirales phage</name>
    <dbReference type="NCBI Taxonomy" id="2100421"/>
    <lineage>
        <taxon>Viruses</taxon>
        <taxon>Duplodnaviria</taxon>
        <taxon>Heunggongvirae</taxon>
        <taxon>Uroviricota</taxon>
        <taxon>Caudoviricetes</taxon>
        <taxon>Peduoviridae</taxon>
        <taxon>Maltschvirus</taxon>
        <taxon>Maltschvirus maltsch</taxon>
    </lineage>
</organism>
<sequence>MIAYLTKTRTGFELRICAAPCNGPEYAAAPTVPVSGKREAAAYCKANGIKPWNF</sequence>